<organism evidence="7 8">
    <name type="scientific">Ligilactobacillus araffinosus DSM 20653</name>
    <dbReference type="NCBI Taxonomy" id="1423820"/>
    <lineage>
        <taxon>Bacteria</taxon>
        <taxon>Bacillati</taxon>
        <taxon>Bacillota</taxon>
        <taxon>Bacilli</taxon>
        <taxon>Lactobacillales</taxon>
        <taxon>Lactobacillaceae</taxon>
        <taxon>Ligilactobacillus</taxon>
    </lineage>
</organism>
<dbReference type="EMBL" id="AYYZ01000029">
    <property type="protein sequence ID" value="KRM51864.1"/>
    <property type="molecule type" value="Genomic_DNA"/>
</dbReference>
<comment type="caution">
    <text evidence="7">The sequence shown here is derived from an EMBL/GenBank/DDBJ whole genome shotgun (WGS) entry which is preliminary data.</text>
</comment>
<dbReference type="InterPro" id="IPR036764">
    <property type="entry name" value="Peptidase_Prp_sf"/>
</dbReference>
<dbReference type="Proteomes" id="UP000051291">
    <property type="component" value="Unassembled WGS sequence"/>
</dbReference>
<accession>A0A0R1ZAH3</accession>
<dbReference type="CDD" id="cd16332">
    <property type="entry name" value="Prp-like"/>
    <property type="match status" value="1"/>
</dbReference>
<evidence type="ECO:0000256" key="6">
    <source>
        <dbReference type="ARBA" id="ARBA00044538"/>
    </source>
</evidence>
<dbReference type="GO" id="GO:0042254">
    <property type="term" value="P:ribosome biogenesis"/>
    <property type="evidence" value="ECO:0007669"/>
    <property type="project" value="UniProtKB-KW"/>
</dbReference>
<comment type="similarity">
    <text evidence="5">Belongs to the Prp family.</text>
</comment>
<dbReference type="GO" id="GO:0008234">
    <property type="term" value="F:cysteine-type peptidase activity"/>
    <property type="evidence" value="ECO:0007669"/>
    <property type="project" value="UniProtKB-KW"/>
</dbReference>
<dbReference type="GO" id="GO:0006508">
    <property type="term" value="P:proteolysis"/>
    <property type="evidence" value="ECO:0007669"/>
    <property type="project" value="UniProtKB-KW"/>
</dbReference>
<dbReference type="AlphaFoldDB" id="A0A0R1ZAH3"/>
<evidence type="ECO:0000256" key="3">
    <source>
        <dbReference type="ARBA" id="ARBA00022801"/>
    </source>
</evidence>
<dbReference type="PANTHER" id="PTHR39178">
    <property type="entry name" value="HYPOTHETICAL RIBOSOME-ASSOCIATED PROTEIN"/>
    <property type="match status" value="1"/>
</dbReference>
<dbReference type="Pfam" id="PF04327">
    <property type="entry name" value="Peptidase_Prp"/>
    <property type="match status" value="1"/>
</dbReference>
<dbReference type="SUPFAM" id="SSF118010">
    <property type="entry name" value="TM1457-like"/>
    <property type="match status" value="1"/>
</dbReference>
<keyword evidence="8" id="KW-1185">Reference proteome</keyword>
<dbReference type="Gene3D" id="3.30.70.1490">
    <property type="entry name" value="Cysteine protease Prp"/>
    <property type="match status" value="1"/>
</dbReference>
<proteinExistence type="inferred from homology"/>
<reference evidence="7 8" key="1">
    <citation type="journal article" date="2015" name="Genome Announc.">
        <title>Expanding the biotechnology potential of lactobacilli through comparative genomics of 213 strains and associated genera.</title>
        <authorList>
            <person name="Sun Z."/>
            <person name="Harris H.M."/>
            <person name="McCann A."/>
            <person name="Guo C."/>
            <person name="Argimon S."/>
            <person name="Zhang W."/>
            <person name="Yang X."/>
            <person name="Jeffery I.B."/>
            <person name="Cooney J.C."/>
            <person name="Kagawa T.F."/>
            <person name="Liu W."/>
            <person name="Song Y."/>
            <person name="Salvetti E."/>
            <person name="Wrobel A."/>
            <person name="Rasinkangas P."/>
            <person name="Parkhill J."/>
            <person name="Rea M.C."/>
            <person name="O'Sullivan O."/>
            <person name="Ritari J."/>
            <person name="Douillard F.P."/>
            <person name="Paul Ross R."/>
            <person name="Yang R."/>
            <person name="Briner A.E."/>
            <person name="Felis G.E."/>
            <person name="de Vos W.M."/>
            <person name="Barrangou R."/>
            <person name="Klaenhammer T.R."/>
            <person name="Caufield P.W."/>
            <person name="Cui Y."/>
            <person name="Zhang H."/>
            <person name="O'Toole P.W."/>
        </authorList>
    </citation>
    <scope>NUCLEOTIDE SEQUENCE [LARGE SCALE GENOMIC DNA]</scope>
    <source>
        <strain evidence="7 8">DSM 20653</strain>
    </source>
</reference>
<dbReference type="PANTHER" id="PTHR39178:SF1">
    <property type="entry name" value="RIBOSOMAL-PROCESSING CYSTEINE PROTEASE PRP"/>
    <property type="match status" value="1"/>
</dbReference>
<evidence type="ECO:0000256" key="2">
    <source>
        <dbReference type="ARBA" id="ARBA00022670"/>
    </source>
</evidence>
<evidence type="ECO:0000313" key="8">
    <source>
        <dbReference type="Proteomes" id="UP000051291"/>
    </source>
</evidence>
<keyword evidence="1" id="KW-0690">Ribosome biogenesis</keyword>
<dbReference type="InterPro" id="IPR007422">
    <property type="entry name" value="Peptidase_Prp"/>
</dbReference>
<protein>
    <recommendedName>
        <fullName evidence="6">Ribosomal processing cysteine protease Prp</fullName>
    </recommendedName>
</protein>
<keyword evidence="4" id="KW-0788">Thiol protease</keyword>
<gene>
    <name evidence="7" type="ORF">FC64_GL001057</name>
</gene>
<evidence type="ECO:0000313" key="7">
    <source>
        <dbReference type="EMBL" id="KRM51864.1"/>
    </source>
</evidence>
<dbReference type="PATRIC" id="fig|1423820.4.peg.1081"/>
<keyword evidence="3" id="KW-0378">Hydrolase</keyword>
<name>A0A0R1ZAH3_9LACO</name>
<dbReference type="STRING" id="1423820.FC64_GL001057"/>
<evidence type="ECO:0000256" key="5">
    <source>
        <dbReference type="ARBA" id="ARBA00044503"/>
    </source>
</evidence>
<keyword evidence="2" id="KW-0645">Protease</keyword>
<sequence length="110" mass="12000">MVDILIQAHFNYQSGKLSGFELKGHADAGEYGQDIVCSAVSVLAINTVNSLEKLAQSKPQVLSDDENGGFLKVELSDDQVQLPNVQLLLQSFELGLQDVANSYGKYIKIK</sequence>
<evidence type="ECO:0000256" key="4">
    <source>
        <dbReference type="ARBA" id="ARBA00022807"/>
    </source>
</evidence>
<evidence type="ECO:0000256" key="1">
    <source>
        <dbReference type="ARBA" id="ARBA00022517"/>
    </source>
</evidence>